<evidence type="ECO:0000313" key="7">
    <source>
        <dbReference type="Proteomes" id="UP000287687"/>
    </source>
</evidence>
<feature type="domain" description="GntR C-terminal" evidence="5">
    <location>
        <begin position="156"/>
        <end position="274"/>
    </location>
</feature>
<dbReference type="SMART" id="SM00895">
    <property type="entry name" value="FCD"/>
    <property type="match status" value="1"/>
</dbReference>
<name>A0A3S4UVF6_9HYPH</name>
<evidence type="ECO:0000313" key="6">
    <source>
        <dbReference type="EMBL" id="RWX81675.1"/>
    </source>
</evidence>
<evidence type="ECO:0000256" key="2">
    <source>
        <dbReference type="ARBA" id="ARBA00023125"/>
    </source>
</evidence>
<feature type="region of interest" description="Disordered" evidence="4">
    <location>
        <begin position="113"/>
        <end position="138"/>
    </location>
</feature>
<dbReference type="Gene3D" id="1.20.120.530">
    <property type="entry name" value="GntR ligand-binding domain-like"/>
    <property type="match status" value="1"/>
</dbReference>
<protein>
    <submittedName>
        <fullName evidence="6">FadR family transcriptional regulator</fullName>
    </submittedName>
</protein>
<feature type="region of interest" description="Disordered" evidence="4">
    <location>
        <begin position="24"/>
        <end position="43"/>
    </location>
</feature>
<dbReference type="InterPro" id="IPR036390">
    <property type="entry name" value="WH_DNA-bd_sf"/>
</dbReference>
<keyword evidence="7" id="KW-1185">Reference proteome</keyword>
<reference evidence="6 7" key="1">
    <citation type="submission" date="2019-01" db="EMBL/GenBank/DDBJ databases">
        <title>The draft genome of Rhizobium sp. 24NR.</title>
        <authorList>
            <person name="Liu L."/>
            <person name="Liang L."/>
            <person name="Shi S."/>
            <person name="Xu L."/>
            <person name="Wang X."/>
            <person name="Li L."/>
            <person name="Zhang X."/>
        </authorList>
    </citation>
    <scope>NUCLEOTIDE SEQUENCE [LARGE SCALE GENOMIC DNA]</scope>
    <source>
        <strain evidence="6 7">24NR</strain>
    </source>
</reference>
<dbReference type="InterPro" id="IPR011711">
    <property type="entry name" value="GntR_C"/>
</dbReference>
<dbReference type="SUPFAM" id="SSF48008">
    <property type="entry name" value="GntR ligand-binding domain-like"/>
    <property type="match status" value="1"/>
</dbReference>
<accession>A0A3S4UVF6</accession>
<dbReference type="Pfam" id="PF07729">
    <property type="entry name" value="FCD"/>
    <property type="match status" value="1"/>
</dbReference>
<keyword evidence="3" id="KW-0804">Transcription</keyword>
<dbReference type="Gene3D" id="1.10.10.10">
    <property type="entry name" value="Winged helix-like DNA-binding domain superfamily/Winged helix DNA-binding domain"/>
    <property type="match status" value="1"/>
</dbReference>
<dbReference type="Proteomes" id="UP000287687">
    <property type="component" value="Unassembled WGS sequence"/>
</dbReference>
<evidence type="ECO:0000256" key="1">
    <source>
        <dbReference type="ARBA" id="ARBA00023015"/>
    </source>
</evidence>
<dbReference type="GO" id="GO:0003677">
    <property type="term" value="F:DNA binding"/>
    <property type="evidence" value="ECO:0007669"/>
    <property type="project" value="UniProtKB-KW"/>
</dbReference>
<dbReference type="InterPro" id="IPR036388">
    <property type="entry name" value="WH-like_DNA-bd_sf"/>
</dbReference>
<dbReference type="InterPro" id="IPR000524">
    <property type="entry name" value="Tscrpt_reg_HTH_GntR"/>
</dbReference>
<comment type="caution">
    <text evidence="6">The sequence shown here is derived from an EMBL/GenBank/DDBJ whole genome shotgun (WGS) entry which is preliminary data.</text>
</comment>
<dbReference type="InterPro" id="IPR008920">
    <property type="entry name" value="TF_FadR/GntR_C"/>
</dbReference>
<keyword evidence="1" id="KW-0805">Transcription regulation</keyword>
<evidence type="ECO:0000256" key="4">
    <source>
        <dbReference type="SAM" id="MobiDB-lite"/>
    </source>
</evidence>
<proteinExistence type="predicted"/>
<dbReference type="SUPFAM" id="SSF46785">
    <property type="entry name" value="Winged helix' DNA-binding domain"/>
    <property type="match status" value="1"/>
</dbReference>
<dbReference type="Pfam" id="PF00392">
    <property type="entry name" value="GntR"/>
    <property type="match status" value="1"/>
</dbReference>
<dbReference type="PANTHER" id="PTHR43537">
    <property type="entry name" value="TRANSCRIPTIONAL REGULATOR, GNTR FAMILY"/>
    <property type="match status" value="1"/>
</dbReference>
<dbReference type="PANTHER" id="PTHR43537:SF1">
    <property type="entry name" value="GLC OPERON TRANSCRIPTIONAL ACTIVATOR"/>
    <property type="match status" value="1"/>
</dbReference>
<sequence length="290" mass="32126">MANHYSTKMQYGHMVASTIYIGSHKNQNDRPQGGRTISTVFGGKPEQYPARSILKIWRSTMNAGIDVKNSPSSIEEVTQAILGLAGNGDFPPERQLAEQIGVSRHMLRKALSTLRDENSIPENKSRGLPPSKGKARNTKQAIATRANIASRTSPAELWEVRLLLEPEIARLAAIRGTPTEIDDIVAAHALSEPTVFDRGNDNLFHRAIAVASHNILAAYLLEQVMDLTWDETIRTRLPAYTNETGWRHHEMIVDAIRGRRAAEAEQATREHLVAILKWLNGGDTSTPMAK</sequence>
<dbReference type="PRINTS" id="PR00035">
    <property type="entry name" value="HTHGNTR"/>
</dbReference>
<organism evidence="6 7">
    <name type="scientific">Neorhizobium lilium</name>
    <dbReference type="NCBI Taxonomy" id="2503024"/>
    <lineage>
        <taxon>Bacteria</taxon>
        <taxon>Pseudomonadati</taxon>
        <taxon>Pseudomonadota</taxon>
        <taxon>Alphaproteobacteria</taxon>
        <taxon>Hyphomicrobiales</taxon>
        <taxon>Rhizobiaceae</taxon>
        <taxon>Rhizobium/Agrobacterium group</taxon>
        <taxon>Neorhizobium</taxon>
    </lineage>
</organism>
<keyword evidence="2" id="KW-0238">DNA-binding</keyword>
<evidence type="ECO:0000259" key="5">
    <source>
        <dbReference type="SMART" id="SM00895"/>
    </source>
</evidence>
<evidence type="ECO:0000256" key="3">
    <source>
        <dbReference type="ARBA" id="ARBA00023163"/>
    </source>
</evidence>
<gene>
    <name evidence="6" type="ORF">EPK99_05295</name>
</gene>
<dbReference type="GO" id="GO:0003700">
    <property type="term" value="F:DNA-binding transcription factor activity"/>
    <property type="evidence" value="ECO:0007669"/>
    <property type="project" value="InterPro"/>
</dbReference>
<dbReference type="EMBL" id="SBIP01000001">
    <property type="protein sequence ID" value="RWX81675.1"/>
    <property type="molecule type" value="Genomic_DNA"/>
</dbReference>
<dbReference type="OrthoDB" id="284307at2"/>
<dbReference type="AlphaFoldDB" id="A0A3S4UVF6"/>